<dbReference type="Pfam" id="PF14529">
    <property type="entry name" value="Exo_endo_phos_2"/>
    <property type="match status" value="1"/>
</dbReference>
<evidence type="ECO:0000313" key="3">
    <source>
        <dbReference type="Proteomes" id="UP000596742"/>
    </source>
</evidence>
<dbReference type="OrthoDB" id="6244150at2759"/>
<dbReference type="Proteomes" id="UP000596742">
    <property type="component" value="Unassembled WGS sequence"/>
</dbReference>
<feature type="non-terminal residue" evidence="2">
    <location>
        <position position="1"/>
    </location>
</feature>
<dbReference type="PANTHER" id="PTHR31635">
    <property type="entry name" value="REVERSE TRANSCRIPTASE DOMAIN-CONTAINING PROTEIN-RELATED"/>
    <property type="match status" value="1"/>
</dbReference>
<dbReference type="SUPFAM" id="SSF56219">
    <property type="entry name" value="DNase I-like"/>
    <property type="match status" value="1"/>
</dbReference>
<reference evidence="2" key="1">
    <citation type="submission" date="2018-11" db="EMBL/GenBank/DDBJ databases">
        <authorList>
            <person name="Alioto T."/>
            <person name="Alioto T."/>
        </authorList>
    </citation>
    <scope>NUCLEOTIDE SEQUENCE</scope>
</reference>
<sequence length="631" mass="73616">MYEGKIYECNGYNSRQGVAIMVANSVKDKTKLVYKDDEGRFIHVSYETDGQIFNFVSVYAPNNCIERARYFKFVNSYIENLQNVIIGGDFNTTLSNLDKGGKSKHCIDEAYRELNKTMCNCNIYDVWRARNECKKIFSWKRICNNILQQSRIDYFLISKSLSPNVQNVYYNETSFSDHTYVFMNFNFCVVERGPGIWVLNNNTVLSNVNYVKRVKEIIVESMNCSLYDSEPLIWWDNLKYRIKRYSQVFSSDLVKEKKREFFYIQNKIQRLCALQASGIDIDVTRLETLQLDLSKYELDKCKGAILRSKATWATEGDKNTKYFLNLEKYRQESNSVKELYNVNDEIVNDTDGILDIEYNFYKELYSCVEIETDKLCDFLQHVDKKVDDDDKEICDSDITFNEIAEALSSINNCNISGINIPMSEKVCKMFQHADDTTVTVSDKKSIDEVFNVFELYGKCSGAKINRQKSEIMPIGKGCMTENEQNCHGLKICENEILLLGVYIGKNEHVCNELNWRGKLNKIKMLLNMWIQRKLTIHGRVNVITSLLMSRLWYNLFVTSMPEWAIEEMKRLCVNFVWNGGAHLVQYNTIICDKNKGGLQLPDIKSKICAFRLKFLARFLNEDYKVIWKDIF</sequence>
<comment type="caution">
    <text evidence="2">The sequence shown here is derived from an EMBL/GenBank/DDBJ whole genome shotgun (WGS) entry which is preliminary data.</text>
</comment>
<feature type="domain" description="Endonuclease/exonuclease/phosphatase" evidence="1">
    <location>
        <begin position="54"/>
        <end position="181"/>
    </location>
</feature>
<name>A0A8B6H277_MYTGA</name>
<keyword evidence="3" id="KW-1185">Reference proteome</keyword>
<organism evidence="2 3">
    <name type="scientific">Mytilus galloprovincialis</name>
    <name type="common">Mediterranean mussel</name>
    <dbReference type="NCBI Taxonomy" id="29158"/>
    <lineage>
        <taxon>Eukaryota</taxon>
        <taxon>Metazoa</taxon>
        <taxon>Spiralia</taxon>
        <taxon>Lophotrochozoa</taxon>
        <taxon>Mollusca</taxon>
        <taxon>Bivalvia</taxon>
        <taxon>Autobranchia</taxon>
        <taxon>Pteriomorphia</taxon>
        <taxon>Mytilida</taxon>
        <taxon>Mytiloidea</taxon>
        <taxon>Mytilidae</taxon>
        <taxon>Mytilinae</taxon>
        <taxon>Mytilus</taxon>
    </lineage>
</organism>
<dbReference type="PANTHER" id="PTHR31635:SF196">
    <property type="entry name" value="REVERSE TRANSCRIPTASE DOMAIN-CONTAINING PROTEIN-RELATED"/>
    <property type="match status" value="1"/>
</dbReference>
<evidence type="ECO:0000259" key="1">
    <source>
        <dbReference type="Pfam" id="PF14529"/>
    </source>
</evidence>
<gene>
    <name evidence="2" type="ORF">MGAL_10B056319</name>
</gene>
<accession>A0A8B6H277</accession>
<proteinExistence type="predicted"/>
<dbReference type="CDD" id="cd09076">
    <property type="entry name" value="L1-EN"/>
    <property type="match status" value="1"/>
</dbReference>
<dbReference type="Gene3D" id="3.60.10.10">
    <property type="entry name" value="Endonuclease/exonuclease/phosphatase"/>
    <property type="match status" value="1"/>
</dbReference>
<dbReference type="GO" id="GO:0003824">
    <property type="term" value="F:catalytic activity"/>
    <property type="evidence" value="ECO:0007669"/>
    <property type="project" value="InterPro"/>
</dbReference>
<dbReference type="AlphaFoldDB" id="A0A8B6H277"/>
<dbReference type="InterPro" id="IPR036691">
    <property type="entry name" value="Endo/exonu/phosph_ase_sf"/>
</dbReference>
<evidence type="ECO:0000313" key="2">
    <source>
        <dbReference type="EMBL" id="VDI72671.1"/>
    </source>
</evidence>
<dbReference type="InterPro" id="IPR005135">
    <property type="entry name" value="Endo/exonuclease/phosphatase"/>
</dbReference>
<protein>
    <recommendedName>
        <fullName evidence="1">Endonuclease/exonuclease/phosphatase domain-containing protein</fullName>
    </recommendedName>
</protein>
<dbReference type="EMBL" id="UYJE01009356">
    <property type="protein sequence ID" value="VDI72671.1"/>
    <property type="molecule type" value="Genomic_DNA"/>
</dbReference>